<accession>A0A2P2J8J5</accession>
<evidence type="ECO:0000256" key="1">
    <source>
        <dbReference type="SAM" id="MobiDB-lite"/>
    </source>
</evidence>
<protein>
    <submittedName>
        <fullName evidence="3">Uncharacterized protein LOC8265692</fullName>
    </submittedName>
</protein>
<name>A0A2P2J8J5_RHIMU</name>
<dbReference type="EMBL" id="GGEC01009323">
    <property type="protein sequence ID" value="MBW89806.1"/>
    <property type="molecule type" value="Transcribed_RNA"/>
</dbReference>
<organism evidence="3">
    <name type="scientific">Rhizophora mucronata</name>
    <name type="common">Asiatic mangrove</name>
    <dbReference type="NCBI Taxonomy" id="61149"/>
    <lineage>
        <taxon>Eukaryota</taxon>
        <taxon>Viridiplantae</taxon>
        <taxon>Streptophyta</taxon>
        <taxon>Embryophyta</taxon>
        <taxon>Tracheophyta</taxon>
        <taxon>Spermatophyta</taxon>
        <taxon>Magnoliopsida</taxon>
        <taxon>eudicotyledons</taxon>
        <taxon>Gunneridae</taxon>
        <taxon>Pentapetalae</taxon>
        <taxon>rosids</taxon>
        <taxon>fabids</taxon>
        <taxon>Malpighiales</taxon>
        <taxon>Rhizophoraceae</taxon>
        <taxon>Rhizophora</taxon>
    </lineage>
</organism>
<evidence type="ECO:0000256" key="2">
    <source>
        <dbReference type="SAM" id="Phobius"/>
    </source>
</evidence>
<keyword evidence="2" id="KW-0472">Membrane</keyword>
<evidence type="ECO:0000313" key="3">
    <source>
        <dbReference type="EMBL" id="MBW89806.1"/>
    </source>
</evidence>
<keyword evidence="2" id="KW-0812">Transmembrane</keyword>
<feature type="compositionally biased region" description="Acidic residues" evidence="1">
    <location>
        <begin position="210"/>
        <end position="221"/>
    </location>
</feature>
<feature type="region of interest" description="Disordered" evidence="1">
    <location>
        <begin position="189"/>
        <end position="224"/>
    </location>
</feature>
<reference evidence="3" key="1">
    <citation type="submission" date="2018-02" db="EMBL/GenBank/DDBJ databases">
        <title>Rhizophora mucronata_Transcriptome.</title>
        <authorList>
            <person name="Meera S.P."/>
            <person name="Sreeshan A."/>
            <person name="Augustine A."/>
        </authorList>
    </citation>
    <scope>NUCLEOTIDE SEQUENCE</scope>
    <source>
        <tissue evidence="3">Leaf</tissue>
    </source>
</reference>
<proteinExistence type="predicted"/>
<feature type="compositionally biased region" description="Basic residues" evidence="1">
    <location>
        <begin position="189"/>
        <end position="201"/>
    </location>
</feature>
<dbReference type="AlphaFoldDB" id="A0A2P2J8J5"/>
<sequence>MESGGAAFGAGGLLLKTNPPPCFLSYYRKKPPPLWNFKATRCYCRRFRTLRRSYIVSAGKGRRASNSETVGSQRFNFRFRDRDRNGSTDDDVGEDRGGGYKWKRKKRKWWSDEPPKMAENEEEPGILEEAIDSLWILKVFKSYGWILPPILLAILLATGPKAFLVALALPIGQSLLTFVFQKLWERRKRKPKQKARKRRRPSPNTINDTNTDDEERDEEGQMQEKMDYQSWSVHDNGSVNQDAKGVLDFGGWDELDRVASMRRPPQMAARSHRKTSMKDKLSQGGANSDMPLLLRLLIAVFPFLGSWTKML</sequence>
<dbReference type="PANTHER" id="PTHR35719:SF2">
    <property type="entry name" value="ABC TRANSMEMBRANE TYPE-1 DOMAIN-CONTAINING PROTEIN"/>
    <property type="match status" value="1"/>
</dbReference>
<keyword evidence="2" id="KW-1133">Transmembrane helix</keyword>
<dbReference type="PANTHER" id="PTHR35719">
    <property type="entry name" value="OS01G0680600 PROTEIN"/>
    <property type="match status" value="1"/>
</dbReference>
<feature type="transmembrane region" description="Helical" evidence="2">
    <location>
        <begin position="163"/>
        <end position="184"/>
    </location>
</feature>
<feature type="region of interest" description="Disordered" evidence="1">
    <location>
        <begin position="262"/>
        <end position="284"/>
    </location>
</feature>